<name>A0A8R1J0N6_CAEJA</name>
<accession>A0A8R1J0N6</accession>
<evidence type="ECO:0000313" key="2">
    <source>
        <dbReference type="Proteomes" id="UP000005237"/>
    </source>
</evidence>
<dbReference type="AlphaFoldDB" id="A0A8R1J0N6"/>
<dbReference type="Proteomes" id="UP000005237">
    <property type="component" value="Unassembled WGS sequence"/>
</dbReference>
<reference evidence="2" key="1">
    <citation type="submission" date="2010-08" db="EMBL/GenBank/DDBJ databases">
        <authorList>
            <consortium name="Caenorhabditis japonica Sequencing Consortium"/>
            <person name="Wilson R.K."/>
        </authorList>
    </citation>
    <scope>NUCLEOTIDE SEQUENCE [LARGE SCALE GENOMIC DNA]</scope>
    <source>
        <strain evidence="2">DF5081</strain>
    </source>
</reference>
<reference evidence="1" key="2">
    <citation type="submission" date="2022-06" db="UniProtKB">
        <authorList>
            <consortium name="EnsemblMetazoa"/>
        </authorList>
    </citation>
    <scope>IDENTIFICATION</scope>
    <source>
        <strain evidence="1">DF5081</strain>
    </source>
</reference>
<protein>
    <submittedName>
        <fullName evidence="1">Uncharacterized protein</fullName>
    </submittedName>
</protein>
<dbReference type="EnsemblMetazoa" id="CJA42909.1">
    <property type="protein sequence ID" value="CJA42909.1"/>
    <property type="gene ID" value="WBGene00218757"/>
</dbReference>
<evidence type="ECO:0000313" key="1">
    <source>
        <dbReference type="EnsemblMetazoa" id="CJA42909.1"/>
    </source>
</evidence>
<proteinExistence type="predicted"/>
<organism evidence="1 2">
    <name type="scientific">Caenorhabditis japonica</name>
    <dbReference type="NCBI Taxonomy" id="281687"/>
    <lineage>
        <taxon>Eukaryota</taxon>
        <taxon>Metazoa</taxon>
        <taxon>Ecdysozoa</taxon>
        <taxon>Nematoda</taxon>
        <taxon>Chromadorea</taxon>
        <taxon>Rhabditida</taxon>
        <taxon>Rhabditina</taxon>
        <taxon>Rhabditomorpha</taxon>
        <taxon>Rhabditoidea</taxon>
        <taxon>Rhabditidae</taxon>
        <taxon>Peloderinae</taxon>
        <taxon>Caenorhabditis</taxon>
    </lineage>
</organism>
<keyword evidence="2" id="KW-1185">Reference proteome</keyword>
<sequence>MDAIHSYLPPHLIPQEASLDDLFVHSLPYQDPVEVVWRRRENYKQAGDLVKDALSLSLYVHQKDTKLFILLIQACSSIVPLGNG</sequence>